<dbReference type="PANTHER" id="PTHR30093:SF2">
    <property type="entry name" value="TYPE II SECRETION SYSTEM PROTEIN H"/>
    <property type="match status" value="1"/>
</dbReference>
<feature type="transmembrane region" description="Helical" evidence="1">
    <location>
        <begin position="12"/>
        <end position="32"/>
    </location>
</feature>
<protein>
    <recommendedName>
        <fullName evidence="2">DUF1559 domain-containing protein</fullName>
    </recommendedName>
</protein>
<gene>
    <name evidence="3" type="ORF">UC8_19700</name>
</gene>
<organism evidence="3 4">
    <name type="scientific">Roseimaritima ulvae</name>
    <dbReference type="NCBI Taxonomy" id="980254"/>
    <lineage>
        <taxon>Bacteria</taxon>
        <taxon>Pseudomonadati</taxon>
        <taxon>Planctomycetota</taxon>
        <taxon>Planctomycetia</taxon>
        <taxon>Pirellulales</taxon>
        <taxon>Pirellulaceae</taxon>
        <taxon>Roseimaritima</taxon>
    </lineage>
</organism>
<dbReference type="Proteomes" id="UP000325286">
    <property type="component" value="Chromosome"/>
</dbReference>
<evidence type="ECO:0000313" key="3">
    <source>
        <dbReference type="EMBL" id="QEG39967.1"/>
    </source>
</evidence>
<name>A0A5B9QLM2_9BACT</name>
<evidence type="ECO:0000256" key="1">
    <source>
        <dbReference type="SAM" id="Phobius"/>
    </source>
</evidence>
<keyword evidence="1" id="KW-1133">Transmembrane helix</keyword>
<dbReference type="InterPro" id="IPR012902">
    <property type="entry name" value="N_methyl_site"/>
</dbReference>
<dbReference type="NCBIfam" id="TIGR02532">
    <property type="entry name" value="IV_pilin_GFxxxE"/>
    <property type="match status" value="1"/>
</dbReference>
<dbReference type="SUPFAM" id="SSF54523">
    <property type="entry name" value="Pili subunits"/>
    <property type="match status" value="1"/>
</dbReference>
<sequence>MRKRLQAGFTLVELLVVITIIGILMGLALPAINMVRENARRAQCTANQKGIAMGIIGYNDSKDSLPKYVRLFGNYSGAADPADPSSSPAAHPKLGGWQVAVLGHLDQQPTYERWTEDRYPLLTSNAGNTGPNGYSKDTAPLFPLFQCPSKSVFTNDIGVNSYVGNTGMAADPGNGYFSPLPAASVFVTSQSKANTLFNSGYGTVGQTIRLEDVADGLTNTMLISENVQAKPWHWVGFGSGLAVLDPDSDPNTPAPYPAASRYLQGMVWHYFDKQGAGGASAVPAPDYTINGGDILFTPMGSGNAAMLARPSSEHADVVVVGMADGSTRVLSETVDYRVYQSMLTPKHKSANVPFPEYVLRSEEL</sequence>
<dbReference type="Gene3D" id="3.30.700.10">
    <property type="entry name" value="Glycoprotein, Type 4 Pilin"/>
    <property type="match status" value="1"/>
</dbReference>
<dbReference type="RefSeq" id="WP_068136435.1">
    <property type="nucleotide sequence ID" value="NZ_CP042914.1"/>
</dbReference>
<dbReference type="InterPro" id="IPR045584">
    <property type="entry name" value="Pilin-like"/>
</dbReference>
<keyword evidence="1" id="KW-0812">Transmembrane</keyword>
<dbReference type="AlphaFoldDB" id="A0A5B9QLM2"/>
<dbReference type="KEGG" id="rul:UC8_19700"/>
<accession>A0A5B9QLM2</accession>
<dbReference type="PROSITE" id="PS00409">
    <property type="entry name" value="PROKAR_NTER_METHYL"/>
    <property type="match status" value="1"/>
</dbReference>
<keyword evidence="1" id="KW-0472">Membrane</keyword>
<evidence type="ECO:0000313" key="4">
    <source>
        <dbReference type="Proteomes" id="UP000325286"/>
    </source>
</evidence>
<dbReference type="Pfam" id="PF07596">
    <property type="entry name" value="SBP_bac_10"/>
    <property type="match status" value="1"/>
</dbReference>
<feature type="domain" description="DUF1559" evidence="2">
    <location>
        <begin position="35"/>
        <end position="335"/>
    </location>
</feature>
<reference evidence="3 4" key="1">
    <citation type="submission" date="2019-08" db="EMBL/GenBank/DDBJ databases">
        <title>Deep-cultivation of Planctomycetes and their phenomic and genomic characterization uncovers novel biology.</title>
        <authorList>
            <person name="Wiegand S."/>
            <person name="Jogler M."/>
            <person name="Boedeker C."/>
            <person name="Pinto D."/>
            <person name="Vollmers J."/>
            <person name="Rivas-Marin E."/>
            <person name="Kohn T."/>
            <person name="Peeters S.H."/>
            <person name="Heuer A."/>
            <person name="Rast P."/>
            <person name="Oberbeckmann S."/>
            <person name="Bunk B."/>
            <person name="Jeske O."/>
            <person name="Meyerdierks A."/>
            <person name="Storesund J.E."/>
            <person name="Kallscheuer N."/>
            <person name="Luecker S."/>
            <person name="Lage O.M."/>
            <person name="Pohl T."/>
            <person name="Merkel B.J."/>
            <person name="Hornburger P."/>
            <person name="Mueller R.-W."/>
            <person name="Bruemmer F."/>
            <person name="Labrenz M."/>
            <person name="Spormann A.M."/>
            <person name="Op den Camp H."/>
            <person name="Overmann J."/>
            <person name="Amann R."/>
            <person name="Jetten M.S.M."/>
            <person name="Mascher T."/>
            <person name="Medema M.H."/>
            <person name="Devos D.P."/>
            <person name="Kaster A.-K."/>
            <person name="Ovreas L."/>
            <person name="Rohde M."/>
            <person name="Galperin M.Y."/>
            <person name="Jogler C."/>
        </authorList>
    </citation>
    <scope>NUCLEOTIDE SEQUENCE [LARGE SCALE GENOMIC DNA]</scope>
    <source>
        <strain evidence="3 4">UC8</strain>
    </source>
</reference>
<dbReference type="EMBL" id="CP042914">
    <property type="protein sequence ID" value="QEG39967.1"/>
    <property type="molecule type" value="Genomic_DNA"/>
</dbReference>
<proteinExistence type="predicted"/>
<dbReference type="OrthoDB" id="269098at2"/>
<evidence type="ECO:0000259" key="2">
    <source>
        <dbReference type="Pfam" id="PF07596"/>
    </source>
</evidence>
<keyword evidence="4" id="KW-1185">Reference proteome</keyword>
<dbReference type="PANTHER" id="PTHR30093">
    <property type="entry name" value="GENERAL SECRETION PATHWAY PROTEIN G"/>
    <property type="match status" value="1"/>
</dbReference>
<dbReference type="InterPro" id="IPR011453">
    <property type="entry name" value="DUF1559"/>
</dbReference>
<dbReference type="Pfam" id="PF07963">
    <property type="entry name" value="N_methyl"/>
    <property type="match status" value="1"/>
</dbReference>